<organism evidence="2 3">
    <name type="scientific">Phialocephala subalpina</name>
    <dbReference type="NCBI Taxonomy" id="576137"/>
    <lineage>
        <taxon>Eukaryota</taxon>
        <taxon>Fungi</taxon>
        <taxon>Dikarya</taxon>
        <taxon>Ascomycota</taxon>
        <taxon>Pezizomycotina</taxon>
        <taxon>Leotiomycetes</taxon>
        <taxon>Helotiales</taxon>
        <taxon>Mollisiaceae</taxon>
        <taxon>Phialocephala</taxon>
        <taxon>Phialocephala fortinii species complex</taxon>
    </lineage>
</organism>
<evidence type="ECO:0000313" key="3">
    <source>
        <dbReference type="Proteomes" id="UP000184330"/>
    </source>
</evidence>
<dbReference type="AlphaFoldDB" id="A0A1L7XTJ4"/>
<accession>A0A1L7XTJ4</accession>
<feature type="coiled-coil region" evidence="1">
    <location>
        <begin position="52"/>
        <end position="93"/>
    </location>
</feature>
<dbReference type="OrthoDB" id="10674877at2759"/>
<proteinExistence type="predicted"/>
<protein>
    <submittedName>
        <fullName evidence="2">Uncharacterized protein</fullName>
    </submittedName>
</protein>
<keyword evidence="1" id="KW-0175">Coiled coil</keyword>
<gene>
    <name evidence="2" type="ORF">PAC_18245</name>
</gene>
<sequence length="138" mass="16039">MSQRFQNYQIVQKCLLIELLHNMKHGHAWHHNSDCEDLEKAKGKDGKDYTEVQTAQKEVENAKKLRDEALTEVKSLREEVNSAKAKKAQALMDQKKTLTESWMTERQSLERQNAILRESNTTLKTAAKADHKRLSKYD</sequence>
<evidence type="ECO:0000256" key="1">
    <source>
        <dbReference type="SAM" id="Coils"/>
    </source>
</evidence>
<keyword evidence="3" id="KW-1185">Reference proteome</keyword>
<dbReference type="Proteomes" id="UP000184330">
    <property type="component" value="Unassembled WGS sequence"/>
</dbReference>
<evidence type="ECO:0000313" key="2">
    <source>
        <dbReference type="EMBL" id="CZR68346.1"/>
    </source>
</evidence>
<dbReference type="EMBL" id="FJOG01000054">
    <property type="protein sequence ID" value="CZR68346.1"/>
    <property type="molecule type" value="Genomic_DNA"/>
</dbReference>
<name>A0A1L7XTJ4_9HELO</name>
<reference evidence="2 3" key="1">
    <citation type="submission" date="2016-03" db="EMBL/GenBank/DDBJ databases">
        <authorList>
            <person name="Ploux O."/>
        </authorList>
    </citation>
    <scope>NUCLEOTIDE SEQUENCE [LARGE SCALE GENOMIC DNA]</scope>
    <source>
        <strain evidence="2 3">UAMH 11012</strain>
    </source>
</reference>